<gene>
    <name evidence="2" type="ORF">SMTD_LOCUS16431</name>
</gene>
<feature type="domain" description="DUF6451" evidence="1">
    <location>
        <begin position="99"/>
        <end position="131"/>
    </location>
</feature>
<sequence length="136" mass="15426">MEKFFTDDIPDDTAMILVNVFYFRGEGDQCSSSLSSGRFQHTQRKSKILQYNTARTNEITPDGEDLEDVKTIIYLGGIIDEHGGPDEDVKVQIVKARAAYLQLQNIRKPKQLSTNNKVRIFNTNVKTVLLYGGRNL</sequence>
<name>A0A3P8FNH5_9TREM</name>
<dbReference type="Proteomes" id="UP000269396">
    <property type="component" value="Unassembled WGS sequence"/>
</dbReference>
<dbReference type="AlphaFoldDB" id="A0A3P8FNH5"/>
<protein>
    <recommendedName>
        <fullName evidence="1">DUF6451 domain-containing protein</fullName>
    </recommendedName>
</protein>
<evidence type="ECO:0000313" key="3">
    <source>
        <dbReference type="Proteomes" id="UP000269396"/>
    </source>
</evidence>
<accession>A0A3P8FNH5</accession>
<evidence type="ECO:0000313" key="2">
    <source>
        <dbReference type="EMBL" id="VDP71301.1"/>
    </source>
</evidence>
<dbReference type="Pfam" id="PF20049">
    <property type="entry name" value="DUF6451"/>
    <property type="match status" value="1"/>
</dbReference>
<keyword evidence="3" id="KW-1185">Reference proteome</keyword>
<evidence type="ECO:0000259" key="1">
    <source>
        <dbReference type="Pfam" id="PF20049"/>
    </source>
</evidence>
<organism evidence="2 3">
    <name type="scientific">Schistosoma mattheei</name>
    <dbReference type="NCBI Taxonomy" id="31246"/>
    <lineage>
        <taxon>Eukaryota</taxon>
        <taxon>Metazoa</taxon>
        <taxon>Spiralia</taxon>
        <taxon>Lophotrochozoa</taxon>
        <taxon>Platyhelminthes</taxon>
        <taxon>Trematoda</taxon>
        <taxon>Digenea</taxon>
        <taxon>Strigeidida</taxon>
        <taxon>Schistosomatoidea</taxon>
        <taxon>Schistosomatidae</taxon>
        <taxon>Schistosoma</taxon>
    </lineage>
</organism>
<dbReference type="InterPro" id="IPR045609">
    <property type="entry name" value="DUF6451"/>
</dbReference>
<proteinExistence type="predicted"/>
<dbReference type="EMBL" id="UZAL01037172">
    <property type="protein sequence ID" value="VDP71301.1"/>
    <property type="molecule type" value="Genomic_DNA"/>
</dbReference>
<reference evidence="2 3" key="1">
    <citation type="submission" date="2018-11" db="EMBL/GenBank/DDBJ databases">
        <authorList>
            <consortium name="Pathogen Informatics"/>
        </authorList>
    </citation>
    <scope>NUCLEOTIDE SEQUENCE [LARGE SCALE GENOMIC DNA]</scope>
    <source>
        <strain>Denwood</strain>
        <strain evidence="3">Zambia</strain>
    </source>
</reference>